<dbReference type="AlphaFoldDB" id="A0A425C9N4"/>
<dbReference type="EMBL" id="QKXF01000241">
    <property type="protein sequence ID" value="RQM13698.1"/>
    <property type="molecule type" value="Genomic_DNA"/>
</dbReference>
<comment type="caution">
    <text evidence="1">The sequence shown here is derived from an EMBL/GenBank/DDBJ whole genome shotgun (WGS) entry which is preliminary data.</text>
</comment>
<gene>
    <name evidence="1" type="ORF">DD237_008305</name>
</gene>
<evidence type="ECO:0000313" key="2">
    <source>
        <dbReference type="Proteomes" id="UP000286097"/>
    </source>
</evidence>
<protein>
    <recommendedName>
        <fullName evidence="3">Reverse transcriptase domain-containing protein</fullName>
    </recommendedName>
</protein>
<proteinExistence type="predicted"/>
<organism evidence="1 2">
    <name type="scientific">Peronospora effusa</name>
    <dbReference type="NCBI Taxonomy" id="542832"/>
    <lineage>
        <taxon>Eukaryota</taxon>
        <taxon>Sar</taxon>
        <taxon>Stramenopiles</taxon>
        <taxon>Oomycota</taxon>
        <taxon>Peronosporomycetes</taxon>
        <taxon>Peronosporales</taxon>
        <taxon>Peronosporaceae</taxon>
        <taxon>Peronospora</taxon>
    </lineage>
</organism>
<sequence length="226" mass="25430">MVEALRLFGFGDKCLAQIKGFIPTRQHGIQSTASFHQFGELVRVFGSAVLLLPFFFCGSRVAIQTSHQLQGLTLQGAHTQNHIFFWVCRRLHIIYPKNKFTTSGMESIFEFGRLSGLQVQPTKSQIIFSNTAIHQLTYQGIAEVAPSTTTRYLGYQKSSVIFINWAFHIKNALRRFLTATRVSTTLEHRVLMLNAIAPPSILSTAAVFGPPGWALTQLDHLYKQFL</sequence>
<accession>A0A425C9N4</accession>
<dbReference type="Proteomes" id="UP000286097">
    <property type="component" value="Unassembled WGS sequence"/>
</dbReference>
<reference evidence="1 2" key="1">
    <citation type="submission" date="2018-06" db="EMBL/GenBank/DDBJ databases">
        <title>Comparative genomics of downy mildews reveals potential adaptations to biotrophy.</title>
        <authorList>
            <person name="Fletcher K."/>
            <person name="Klosterman S.J."/>
            <person name="Derevnina L."/>
            <person name="Martin F."/>
            <person name="Koike S."/>
            <person name="Reyes Chin-Wo S."/>
            <person name="Mou B."/>
            <person name="Michelmore R."/>
        </authorList>
    </citation>
    <scope>NUCLEOTIDE SEQUENCE [LARGE SCALE GENOMIC DNA]</scope>
    <source>
        <strain evidence="1 2">R13</strain>
    </source>
</reference>
<name>A0A425C9N4_9STRA</name>
<evidence type="ECO:0008006" key="3">
    <source>
        <dbReference type="Google" id="ProtNLM"/>
    </source>
</evidence>
<evidence type="ECO:0000313" key="1">
    <source>
        <dbReference type="EMBL" id="RQM13698.1"/>
    </source>
</evidence>
<dbReference type="VEuPathDB" id="FungiDB:DD237_008305"/>